<feature type="transmembrane region" description="Helical" evidence="7">
    <location>
        <begin position="57"/>
        <end position="77"/>
    </location>
</feature>
<feature type="domain" description="Peptidase S54 rhomboid" evidence="8">
    <location>
        <begin position="187"/>
        <end position="270"/>
    </location>
</feature>
<evidence type="ECO:0000256" key="7">
    <source>
        <dbReference type="SAM" id="Phobius"/>
    </source>
</evidence>
<feature type="transmembrane region" description="Helical" evidence="7">
    <location>
        <begin position="192"/>
        <end position="210"/>
    </location>
</feature>
<feature type="transmembrane region" description="Helical" evidence="7">
    <location>
        <begin position="249"/>
        <end position="270"/>
    </location>
</feature>
<evidence type="ECO:0000313" key="10">
    <source>
        <dbReference type="Proteomes" id="UP000321907"/>
    </source>
</evidence>
<comment type="caution">
    <text evidence="9">The sequence shown here is derived from an EMBL/GenBank/DDBJ whole genome shotgun (WGS) entry which is preliminary data.</text>
</comment>
<name>A0A5C7FGK1_9BACT</name>
<feature type="transmembrane region" description="Helical" evidence="7">
    <location>
        <begin position="217"/>
        <end position="243"/>
    </location>
</feature>
<dbReference type="PANTHER" id="PTHR43731">
    <property type="entry name" value="RHOMBOID PROTEASE"/>
    <property type="match status" value="1"/>
</dbReference>
<dbReference type="EMBL" id="VOXD01000019">
    <property type="protein sequence ID" value="TXF88833.1"/>
    <property type="molecule type" value="Genomic_DNA"/>
</dbReference>
<evidence type="ECO:0000256" key="1">
    <source>
        <dbReference type="ARBA" id="ARBA00004141"/>
    </source>
</evidence>
<dbReference type="Gene3D" id="1.20.1540.10">
    <property type="entry name" value="Rhomboid-like"/>
    <property type="match status" value="1"/>
</dbReference>
<keyword evidence="9" id="KW-0645">Protease</keyword>
<dbReference type="RefSeq" id="WP_147931250.1">
    <property type="nucleotide sequence ID" value="NZ_VOXD01000019.1"/>
</dbReference>
<dbReference type="GO" id="GO:0016020">
    <property type="term" value="C:membrane"/>
    <property type="evidence" value="ECO:0007669"/>
    <property type="project" value="UniProtKB-SubCell"/>
</dbReference>
<dbReference type="Proteomes" id="UP000321907">
    <property type="component" value="Unassembled WGS sequence"/>
</dbReference>
<comment type="subcellular location">
    <subcellularLocation>
        <location evidence="1">Membrane</location>
        <topology evidence="1">Multi-pass membrane protein</topology>
    </subcellularLocation>
</comment>
<keyword evidence="3 7" id="KW-0812">Transmembrane</keyword>
<evidence type="ECO:0000256" key="5">
    <source>
        <dbReference type="ARBA" id="ARBA00022989"/>
    </source>
</evidence>
<organism evidence="9 10">
    <name type="scientific">Neolewinella aurantiaca</name>
    <dbReference type="NCBI Taxonomy" id="2602767"/>
    <lineage>
        <taxon>Bacteria</taxon>
        <taxon>Pseudomonadati</taxon>
        <taxon>Bacteroidota</taxon>
        <taxon>Saprospiria</taxon>
        <taxon>Saprospirales</taxon>
        <taxon>Lewinellaceae</taxon>
        <taxon>Neolewinella</taxon>
    </lineage>
</organism>
<dbReference type="SUPFAM" id="SSF144091">
    <property type="entry name" value="Rhomboid-like"/>
    <property type="match status" value="1"/>
</dbReference>
<accession>A0A5C7FGK1</accession>
<comment type="similarity">
    <text evidence="2">Belongs to the peptidase S54 family.</text>
</comment>
<reference evidence="9 10" key="1">
    <citation type="submission" date="2019-08" db="EMBL/GenBank/DDBJ databases">
        <title>Lewinella sp. strain SSH13 Genome sequencing and assembly.</title>
        <authorList>
            <person name="Kim I."/>
        </authorList>
    </citation>
    <scope>NUCLEOTIDE SEQUENCE [LARGE SCALE GENOMIC DNA]</scope>
    <source>
        <strain evidence="9 10">SSH13</strain>
    </source>
</reference>
<keyword evidence="4" id="KW-0378">Hydrolase</keyword>
<evidence type="ECO:0000313" key="9">
    <source>
        <dbReference type="EMBL" id="TXF88833.1"/>
    </source>
</evidence>
<keyword evidence="5 7" id="KW-1133">Transmembrane helix</keyword>
<dbReference type="InterPro" id="IPR050925">
    <property type="entry name" value="Rhomboid_protease_S54"/>
</dbReference>
<evidence type="ECO:0000259" key="8">
    <source>
        <dbReference type="Pfam" id="PF01694"/>
    </source>
</evidence>
<dbReference type="PANTHER" id="PTHR43731:SF14">
    <property type="entry name" value="PRESENILIN-ASSOCIATED RHOMBOID-LIKE PROTEIN, MITOCHONDRIAL"/>
    <property type="match status" value="1"/>
</dbReference>
<feature type="transmembrane region" description="Helical" evidence="7">
    <location>
        <begin position="89"/>
        <end position="106"/>
    </location>
</feature>
<feature type="domain" description="Peptidase S54 rhomboid" evidence="8">
    <location>
        <begin position="50"/>
        <end position="105"/>
    </location>
</feature>
<dbReference type="OrthoDB" id="9807874at2"/>
<sequence length="285" mass="31078">MPPVTPIVKSLLILNFLVFAVVYLPGEMGYDIDIAKHLSLYYPGGDTFKPYQLVSHFFMHADITHIAFNMLSLYFLGPIVETRLGAKRFLFLYLVAALGAAGLHSLENWYQINKYQDLAAAFQAAPSLKTLNAFFDSVNTGGLVNGSGRSLSPIIGKLQNQMALGQATPDAISQSYTWMLDYVKLLSNGQPVLGASGAVSGVAAAFAVLFPWQKLQILFIPIGIYAAYLIPVFFLIDLILGVLKLEIDNIAHFAHVGGAITGALIAFYFAKTTLPPWMKRADPNA</sequence>
<dbReference type="AlphaFoldDB" id="A0A5C7FGK1"/>
<keyword evidence="10" id="KW-1185">Reference proteome</keyword>
<proteinExistence type="inferred from homology"/>
<evidence type="ECO:0000256" key="3">
    <source>
        <dbReference type="ARBA" id="ARBA00022692"/>
    </source>
</evidence>
<evidence type="ECO:0000256" key="6">
    <source>
        <dbReference type="ARBA" id="ARBA00023136"/>
    </source>
</evidence>
<evidence type="ECO:0000256" key="2">
    <source>
        <dbReference type="ARBA" id="ARBA00009045"/>
    </source>
</evidence>
<gene>
    <name evidence="9" type="ORF">FUA23_13370</name>
</gene>
<feature type="transmembrane region" description="Helical" evidence="7">
    <location>
        <begin position="7"/>
        <end position="26"/>
    </location>
</feature>
<keyword evidence="6 7" id="KW-0472">Membrane</keyword>
<dbReference type="GO" id="GO:0004252">
    <property type="term" value="F:serine-type endopeptidase activity"/>
    <property type="evidence" value="ECO:0007669"/>
    <property type="project" value="InterPro"/>
</dbReference>
<evidence type="ECO:0000256" key="4">
    <source>
        <dbReference type="ARBA" id="ARBA00022801"/>
    </source>
</evidence>
<dbReference type="InterPro" id="IPR022764">
    <property type="entry name" value="Peptidase_S54_rhomboid_dom"/>
</dbReference>
<dbReference type="InterPro" id="IPR035952">
    <property type="entry name" value="Rhomboid-like_sf"/>
</dbReference>
<dbReference type="GO" id="GO:0006508">
    <property type="term" value="P:proteolysis"/>
    <property type="evidence" value="ECO:0007669"/>
    <property type="project" value="UniProtKB-KW"/>
</dbReference>
<dbReference type="Pfam" id="PF01694">
    <property type="entry name" value="Rhomboid"/>
    <property type="match status" value="2"/>
</dbReference>
<protein>
    <submittedName>
        <fullName evidence="9">Rhomboid family intramembrane serine protease</fullName>
    </submittedName>
</protein>